<dbReference type="AlphaFoldDB" id="A0AAW0BW06"/>
<name>A0AAW0BW06_9AGAR</name>
<evidence type="ECO:0000313" key="2">
    <source>
        <dbReference type="Proteomes" id="UP001383192"/>
    </source>
</evidence>
<organism evidence="1 2">
    <name type="scientific">Paramarasmius palmivorus</name>
    <dbReference type="NCBI Taxonomy" id="297713"/>
    <lineage>
        <taxon>Eukaryota</taxon>
        <taxon>Fungi</taxon>
        <taxon>Dikarya</taxon>
        <taxon>Basidiomycota</taxon>
        <taxon>Agaricomycotina</taxon>
        <taxon>Agaricomycetes</taxon>
        <taxon>Agaricomycetidae</taxon>
        <taxon>Agaricales</taxon>
        <taxon>Marasmiineae</taxon>
        <taxon>Marasmiaceae</taxon>
        <taxon>Paramarasmius</taxon>
    </lineage>
</organism>
<sequence length="130" mass="14296">MSGVQRGLGYALATRWELVGVFARGAASPLPSELALSSISRARVVDHQNVTPQMSIPLARVASCGWIYYLEEAACLPNVLHIHAVACDGKRKTKIRRFSHDTEEVQGFAPVDWALAPRNYQDTTILTSVF</sequence>
<reference evidence="1 2" key="1">
    <citation type="submission" date="2024-01" db="EMBL/GenBank/DDBJ databases">
        <title>A draft genome for a cacao thread blight-causing isolate of Paramarasmius palmivorus.</title>
        <authorList>
            <person name="Baruah I.K."/>
            <person name="Bukari Y."/>
            <person name="Amoako-Attah I."/>
            <person name="Meinhardt L.W."/>
            <person name="Bailey B.A."/>
            <person name="Cohen S.P."/>
        </authorList>
    </citation>
    <scope>NUCLEOTIDE SEQUENCE [LARGE SCALE GENOMIC DNA]</scope>
    <source>
        <strain evidence="1 2">GH-12</strain>
    </source>
</reference>
<proteinExistence type="predicted"/>
<keyword evidence="2" id="KW-1185">Reference proteome</keyword>
<accession>A0AAW0BW06</accession>
<evidence type="ECO:0000313" key="1">
    <source>
        <dbReference type="EMBL" id="KAK7030962.1"/>
    </source>
</evidence>
<dbReference type="Proteomes" id="UP001383192">
    <property type="component" value="Unassembled WGS sequence"/>
</dbReference>
<protein>
    <submittedName>
        <fullName evidence="1">Uncharacterized protein</fullName>
    </submittedName>
</protein>
<gene>
    <name evidence="1" type="ORF">VNI00_013909</name>
</gene>
<dbReference type="EMBL" id="JAYKXP010000073">
    <property type="protein sequence ID" value="KAK7030962.1"/>
    <property type="molecule type" value="Genomic_DNA"/>
</dbReference>
<comment type="caution">
    <text evidence="1">The sequence shown here is derived from an EMBL/GenBank/DDBJ whole genome shotgun (WGS) entry which is preliminary data.</text>
</comment>